<accession>A0A0H4R088</accession>
<feature type="transmembrane region" description="Helical" evidence="1">
    <location>
        <begin position="150"/>
        <end position="170"/>
    </location>
</feature>
<dbReference type="STRING" id="1007676.ABM34_05965"/>
<feature type="transmembrane region" description="Helical" evidence="1">
    <location>
        <begin position="7"/>
        <end position="24"/>
    </location>
</feature>
<evidence type="ECO:0000313" key="3">
    <source>
        <dbReference type="Proteomes" id="UP000036106"/>
    </source>
</evidence>
<sequence length="173" mass="19290">MESSKHKFDWFGLIIGILSIWVGYEVMTHPLNSLSAIAIILGIFAIARGVYELWFGSQMNKYLGTGSGFTIFSAIISILVGILFIANLKIGVVATIYIFAIWFLVDSIFQLFTARLYSFFGKGYYWLIVILACFSLLFAIILLFNPALAGGFIVFMLAFFFIATGIAEIIEAF</sequence>
<feature type="transmembrane region" description="Helical" evidence="1">
    <location>
        <begin position="63"/>
        <end position="86"/>
    </location>
</feature>
<dbReference type="GO" id="GO:0005886">
    <property type="term" value="C:plasma membrane"/>
    <property type="evidence" value="ECO:0007669"/>
    <property type="project" value="TreeGrafter"/>
</dbReference>
<dbReference type="AlphaFoldDB" id="A0A0H4R088"/>
<keyword evidence="1" id="KW-0472">Membrane</keyword>
<dbReference type="PANTHER" id="PTHR34989:SF1">
    <property type="entry name" value="PROTEIN HDED"/>
    <property type="match status" value="1"/>
</dbReference>
<evidence type="ECO:0000256" key="1">
    <source>
        <dbReference type="SAM" id="Phobius"/>
    </source>
</evidence>
<keyword evidence="1" id="KW-1133">Transmembrane helix</keyword>
<dbReference type="Proteomes" id="UP000036106">
    <property type="component" value="Chromosome"/>
</dbReference>
<dbReference type="KEGG" id="lgn:ABM34_05965"/>
<dbReference type="InterPro" id="IPR005325">
    <property type="entry name" value="DUF308_memb"/>
</dbReference>
<dbReference type="RefSeq" id="WP_048704235.1">
    <property type="nucleotide sequence ID" value="NZ_CP012034.1"/>
</dbReference>
<dbReference type="PANTHER" id="PTHR34989">
    <property type="entry name" value="PROTEIN HDED"/>
    <property type="match status" value="1"/>
</dbReference>
<dbReference type="PATRIC" id="fig|1007676.4.peg.1182"/>
<evidence type="ECO:0000313" key="2">
    <source>
        <dbReference type="EMBL" id="AKP67125.1"/>
    </source>
</evidence>
<feature type="transmembrane region" description="Helical" evidence="1">
    <location>
        <begin position="30"/>
        <end position="51"/>
    </location>
</feature>
<dbReference type="OrthoDB" id="2325981at2"/>
<name>A0A0H4R088_9LACO</name>
<feature type="transmembrane region" description="Helical" evidence="1">
    <location>
        <begin position="124"/>
        <end position="144"/>
    </location>
</feature>
<dbReference type="InterPro" id="IPR052712">
    <property type="entry name" value="Acid_resist_chaperone_HdeD"/>
</dbReference>
<keyword evidence="3" id="KW-1185">Reference proteome</keyword>
<dbReference type="Pfam" id="PF03729">
    <property type="entry name" value="DUF308"/>
    <property type="match status" value="2"/>
</dbReference>
<evidence type="ECO:0008006" key="4">
    <source>
        <dbReference type="Google" id="ProtNLM"/>
    </source>
</evidence>
<keyword evidence="1" id="KW-0812">Transmembrane</keyword>
<organism evidence="2 3">
    <name type="scientific">Companilactobacillus ginsenosidimutans</name>
    <dbReference type="NCBI Taxonomy" id="1007676"/>
    <lineage>
        <taxon>Bacteria</taxon>
        <taxon>Bacillati</taxon>
        <taxon>Bacillota</taxon>
        <taxon>Bacilli</taxon>
        <taxon>Lactobacillales</taxon>
        <taxon>Lactobacillaceae</taxon>
        <taxon>Companilactobacillus</taxon>
    </lineage>
</organism>
<protein>
    <recommendedName>
        <fullName evidence="4">Acid-resistance membrane protein</fullName>
    </recommendedName>
</protein>
<proteinExistence type="predicted"/>
<dbReference type="EMBL" id="CP012034">
    <property type="protein sequence ID" value="AKP67125.1"/>
    <property type="molecule type" value="Genomic_DNA"/>
</dbReference>
<gene>
    <name evidence="2" type="ORF">ABM34_05965</name>
</gene>
<feature type="transmembrane region" description="Helical" evidence="1">
    <location>
        <begin position="92"/>
        <end position="112"/>
    </location>
</feature>
<reference evidence="3" key="1">
    <citation type="submission" date="2015-07" db="EMBL/GenBank/DDBJ databases">
        <title>Lactobacillus ginsenosidimutans/EMML 3141/ whole genome sequencing.</title>
        <authorList>
            <person name="Kim M.K."/>
            <person name="Im W.-T."/>
            <person name="Srinivasan S."/>
            <person name="Lee J.-J."/>
        </authorList>
    </citation>
    <scope>NUCLEOTIDE SEQUENCE [LARGE SCALE GENOMIC DNA]</scope>
    <source>
        <strain evidence="3">EMML 3041</strain>
    </source>
</reference>